<reference evidence="2" key="1">
    <citation type="submission" date="2018-08" db="EMBL/GenBank/DDBJ databases">
        <title>Antagonistic pleiotropy in the bifunctional surface protein FadL/P1 during adaptation of Haemophilus influenzae to chronic lung infection associated with COPD.</title>
        <authorList>
            <person name="Moleres J."/>
            <person name="Ehrlich R."/>
        </authorList>
    </citation>
    <scope>NUCLEOTIDE SEQUENCE [LARGE SCALE GENOMIC DNA]</scope>
    <source>
        <strain evidence="2">P668-6062</strain>
    </source>
</reference>
<protein>
    <submittedName>
        <fullName evidence="2">Uncharacterized protein</fullName>
    </submittedName>
</protein>
<keyword evidence="1" id="KW-0175">Coiled coil</keyword>
<gene>
    <name evidence="2" type="ORF">CH627_03465</name>
</gene>
<feature type="coiled-coil region" evidence="1">
    <location>
        <begin position="294"/>
        <end position="324"/>
    </location>
</feature>
<comment type="caution">
    <text evidence="2">The sequence shown here is derived from an EMBL/GenBank/DDBJ whole genome shotgun (WGS) entry which is preliminary data.</text>
</comment>
<evidence type="ECO:0000256" key="1">
    <source>
        <dbReference type="SAM" id="Coils"/>
    </source>
</evidence>
<organism evidence="2">
    <name type="scientific">Haemophilus influenzae</name>
    <dbReference type="NCBI Taxonomy" id="727"/>
    <lineage>
        <taxon>Bacteria</taxon>
        <taxon>Pseudomonadati</taxon>
        <taxon>Pseudomonadota</taxon>
        <taxon>Gammaproteobacteria</taxon>
        <taxon>Pasteurellales</taxon>
        <taxon>Pasteurellaceae</taxon>
        <taxon>Haemophilus</taxon>
    </lineage>
</organism>
<dbReference type="EMBL" id="QVJI01000004">
    <property type="protein sequence ID" value="RFN63985.1"/>
    <property type="molecule type" value="Genomic_DNA"/>
</dbReference>
<name>A0A2S9S6A2_HAEIF</name>
<dbReference type="AlphaFoldDB" id="A0A2S9S6A2"/>
<dbReference type="RefSeq" id="WP_048950147.1">
    <property type="nucleotide sequence ID" value="NZ_AP018764.1"/>
</dbReference>
<sequence length="402" mass="47708">MGLYSAEQDFLTIEQFISNFKREHDKKLSISDILKFFKNKKISLFLSVKKDENEIKIASSTFRNTEISVRYSSHKFNKSTLFHSDKKMEKINDGLFQFNRKDYIKEDYTSLYSEENTFHNISGITNNKLFYKKLSEKTSTNLYTKKKEKINLWEEQEIHILEDCFYSGYFKIPQSRINLRFLLELEMIPEKVRVIIEHLLPELELYSNYEITENEDTEDGYKMSLINIFIPNYLDKLKIAPLKDLYISKDDIEKIRKDLNLLSILDTRPPQIPEKITQEIEKLKDDNALLYSIIDSKNQEILALEEKNKELIKHKNKSALIERDKMLSSHQTIIKGLLLVIDKMHNKKRVFTSPKKRISPNEISKEILTIIEENPNYFLDEKIGDSTIRKYLRNSLKEMEDK</sequence>
<proteinExistence type="predicted"/>
<accession>A0A2S9S6A2</accession>
<evidence type="ECO:0000313" key="2">
    <source>
        <dbReference type="EMBL" id="RFN63985.1"/>
    </source>
</evidence>